<dbReference type="Gene3D" id="3.30.980.40">
    <property type="match status" value="1"/>
</dbReference>
<dbReference type="PROSITE" id="PS50901">
    <property type="entry name" value="FTSK"/>
    <property type="match status" value="1"/>
</dbReference>
<keyword evidence="4 9" id="KW-0547">Nucleotide-binding</keyword>
<dbReference type="InterPro" id="IPR050206">
    <property type="entry name" value="FtsK/SpoIIIE/SftA"/>
</dbReference>
<dbReference type="PANTHER" id="PTHR22683:SF41">
    <property type="entry name" value="DNA TRANSLOCASE FTSK"/>
    <property type="match status" value="1"/>
</dbReference>
<dbReference type="InterPro" id="IPR041027">
    <property type="entry name" value="FtsK_alpha"/>
</dbReference>
<dbReference type="GO" id="GO:0016020">
    <property type="term" value="C:membrane"/>
    <property type="evidence" value="ECO:0007669"/>
    <property type="project" value="UniProtKB-SubCell"/>
</dbReference>
<dbReference type="GO" id="GO:0007059">
    <property type="term" value="P:chromosome segregation"/>
    <property type="evidence" value="ECO:0007669"/>
    <property type="project" value="UniProtKB-KW"/>
</dbReference>
<comment type="caution">
    <text evidence="13">The sequence shown here is derived from an EMBL/GenBank/DDBJ whole genome shotgun (WGS) entry which is preliminary data.</text>
</comment>
<sequence length="815" mass="89482">MVATKKKRKRTKKQQELFQMQLFSGMQLFFSIIGVLELGALGRLFMHLMEFFVGGLAIPVFIIEIIFSAWILVTGHGPLVLGRIMNTLIWAVPIFAILMHAWDYLAIAVSSDTSVLQVTWQRVIANFTAEGAGLPLGGGLLGGLLYSFTYYTVSQLGTYIFVGIALMILLCYLFSITWIDLLEGIQSIISVVGEWLAEFWQTSKAQIAAYREDREAYKAEQAKNKPATKQTNKKVEKAEEPEFEIAGAQAPVNRIKPAPTTQEADDVVIVGPAPTSAKVEQTALPIGTTADEMHAKNQATASNPQAQANTADADDEADVDDGTDIVMDMAAEPENPEYRLPPVTLLKPVKEIDQSGEYAVIKENVRKLEATFKSFNVDAKVTKANLGPAVTKYEIQPAIGVKVSKIVGLADDIALSLAAKDIRIEAPIPGKSFIGIEVPNREVSLVSFRDSYEHQMKSGKVLEVPLGKDISGNIRSADLTKMPHLLIAGSTGSGKSVAINGIIVSILMNAKPNEVKLMMIDPKKVELSIYNGIPHLLTPVVTNPRKAAQALQKVVQEMERRYELFAASGQRNIDGYNDFIHEENLNEGTTHPTLPYIVVIVDELADLMMVASKEVEAAITRLAQMARAAGIHMILATQRPSVDVITGIIKANVPSRIAFAVSSGTDSRTIIDQNGAEKLLGRGDMLYLPMGESKPIRVQGAYLTDQEVENVVDFVKDQQEPNYIESMMPTETKEVGPGEDLDEMWDTVLDFVKTRETVSISMLQRQFRIGYNRAARLVDDMEQRGIVGPQDGSKPRVVNIFQEASNDDQASSMNE</sequence>
<feature type="transmembrane region" description="Helical" evidence="11">
    <location>
        <begin position="21"/>
        <end position="45"/>
    </location>
</feature>
<dbReference type="PANTHER" id="PTHR22683">
    <property type="entry name" value="SPORULATION PROTEIN RELATED"/>
    <property type="match status" value="1"/>
</dbReference>
<evidence type="ECO:0000256" key="3">
    <source>
        <dbReference type="ARBA" id="ARBA00020887"/>
    </source>
</evidence>
<accession>A0A3N4GRN6</accession>
<evidence type="ECO:0000256" key="6">
    <source>
        <dbReference type="ARBA" id="ARBA00022840"/>
    </source>
</evidence>
<dbReference type="Proteomes" id="UP000273977">
    <property type="component" value="Unassembled WGS sequence"/>
</dbReference>
<feature type="transmembrane region" description="Helical" evidence="11">
    <location>
        <begin position="158"/>
        <end position="179"/>
    </location>
</feature>
<evidence type="ECO:0000256" key="9">
    <source>
        <dbReference type="PROSITE-ProRule" id="PRU00289"/>
    </source>
</evidence>
<dbReference type="InterPro" id="IPR036390">
    <property type="entry name" value="WH_DNA-bd_sf"/>
</dbReference>
<keyword evidence="7" id="KW-0238">DNA-binding</keyword>
<dbReference type="GO" id="GO:0003677">
    <property type="term" value="F:DNA binding"/>
    <property type="evidence" value="ECO:0007669"/>
    <property type="project" value="UniProtKB-KW"/>
</dbReference>
<feature type="region of interest" description="Disordered" evidence="10">
    <location>
        <begin position="297"/>
        <end position="316"/>
    </location>
</feature>
<evidence type="ECO:0000256" key="5">
    <source>
        <dbReference type="ARBA" id="ARBA00022829"/>
    </source>
</evidence>
<evidence type="ECO:0000256" key="11">
    <source>
        <dbReference type="SAM" id="Phobius"/>
    </source>
</evidence>
<dbReference type="Gene3D" id="3.40.50.300">
    <property type="entry name" value="P-loop containing nucleotide triphosphate hydrolases"/>
    <property type="match status" value="1"/>
</dbReference>
<evidence type="ECO:0000313" key="14">
    <source>
        <dbReference type="Proteomes" id="UP000273977"/>
    </source>
</evidence>
<dbReference type="EMBL" id="RKMG01000005">
    <property type="protein sequence ID" value="RPA61300.1"/>
    <property type="molecule type" value="Genomic_DNA"/>
</dbReference>
<feature type="binding site" evidence="9">
    <location>
        <begin position="489"/>
        <end position="496"/>
    </location>
    <ligand>
        <name>ATP</name>
        <dbReference type="ChEBI" id="CHEBI:30616"/>
    </ligand>
</feature>
<comment type="subcellular location">
    <subcellularLocation>
        <location evidence="1">Membrane</location>
        <topology evidence="1">Multi-pass membrane protein</topology>
    </subcellularLocation>
</comment>
<dbReference type="InterPro" id="IPR036388">
    <property type="entry name" value="WH-like_DNA-bd_sf"/>
</dbReference>
<dbReference type="InterPro" id="IPR018541">
    <property type="entry name" value="Ftsk_gamma"/>
</dbReference>
<keyword evidence="14" id="KW-1185">Reference proteome</keyword>
<dbReference type="GO" id="GO:0005524">
    <property type="term" value="F:ATP binding"/>
    <property type="evidence" value="ECO:0007669"/>
    <property type="project" value="UniProtKB-UniRule"/>
</dbReference>
<organism evidence="13 14">
    <name type="scientific">Aerococcus agrisoli</name>
    <dbReference type="NCBI Taxonomy" id="2487350"/>
    <lineage>
        <taxon>Bacteria</taxon>
        <taxon>Bacillati</taxon>
        <taxon>Bacillota</taxon>
        <taxon>Bacilli</taxon>
        <taxon>Lactobacillales</taxon>
        <taxon>Aerococcaceae</taxon>
        <taxon>Aerococcus</taxon>
    </lineage>
</organism>
<feature type="transmembrane region" description="Helical" evidence="11">
    <location>
        <begin position="51"/>
        <end position="73"/>
    </location>
</feature>
<protein>
    <recommendedName>
        <fullName evidence="3">DNA translocase FtsK</fullName>
    </recommendedName>
</protein>
<evidence type="ECO:0000256" key="7">
    <source>
        <dbReference type="ARBA" id="ARBA00023125"/>
    </source>
</evidence>
<dbReference type="Pfam" id="PF01580">
    <property type="entry name" value="FtsK_SpoIIIE"/>
    <property type="match status" value="1"/>
</dbReference>
<dbReference type="InterPro" id="IPR003593">
    <property type="entry name" value="AAA+_ATPase"/>
</dbReference>
<keyword evidence="6 9" id="KW-0067">ATP-binding</keyword>
<evidence type="ECO:0000256" key="8">
    <source>
        <dbReference type="ARBA" id="ARBA00025923"/>
    </source>
</evidence>
<gene>
    <name evidence="13" type="ORF">EF384_02665</name>
</gene>
<dbReference type="Pfam" id="PF17854">
    <property type="entry name" value="FtsK_alpha"/>
    <property type="match status" value="1"/>
</dbReference>
<keyword evidence="11" id="KW-1133">Transmembrane helix</keyword>
<evidence type="ECO:0000256" key="4">
    <source>
        <dbReference type="ARBA" id="ARBA00022741"/>
    </source>
</evidence>
<keyword evidence="5" id="KW-0159">Chromosome partition</keyword>
<dbReference type="SUPFAM" id="SSF52540">
    <property type="entry name" value="P-loop containing nucleoside triphosphate hydrolases"/>
    <property type="match status" value="1"/>
</dbReference>
<feature type="transmembrane region" description="Helical" evidence="11">
    <location>
        <begin position="127"/>
        <end position="146"/>
    </location>
</feature>
<feature type="transmembrane region" description="Helical" evidence="11">
    <location>
        <begin position="85"/>
        <end position="107"/>
    </location>
</feature>
<dbReference type="OrthoDB" id="9807790at2"/>
<dbReference type="SUPFAM" id="SSF46785">
    <property type="entry name" value="Winged helix' DNA-binding domain"/>
    <property type="match status" value="1"/>
</dbReference>
<evidence type="ECO:0000256" key="1">
    <source>
        <dbReference type="ARBA" id="ARBA00004141"/>
    </source>
</evidence>
<keyword evidence="11" id="KW-0812">Transmembrane</keyword>
<feature type="region of interest" description="Disordered" evidence="10">
    <location>
        <begin position="220"/>
        <end position="239"/>
    </location>
</feature>
<dbReference type="InterPro" id="IPR002543">
    <property type="entry name" value="FtsK_dom"/>
</dbReference>
<dbReference type="SMART" id="SM00843">
    <property type="entry name" value="Ftsk_gamma"/>
    <property type="match status" value="1"/>
</dbReference>
<dbReference type="SMART" id="SM00382">
    <property type="entry name" value="AAA"/>
    <property type="match status" value="1"/>
</dbReference>
<proteinExistence type="inferred from homology"/>
<name>A0A3N4GRN6_9LACT</name>
<dbReference type="Pfam" id="PF09397">
    <property type="entry name" value="FtsK_gamma"/>
    <property type="match status" value="1"/>
</dbReference>
<evidence type="ECO:0000313" key="13">
    <source>
        <dbReference type="EMBL" id="RPA61300.1"/>
    </source>
</evidence>
<dbReference type="InterPro" id="IPR027417">
    <property type="entry name" value="P-loop_NTPase"/>
</dbReference>
<feature type="domain" description="FtsK" evidence="12">
    <location>
        <begin position="471"/>
        <end position="668"/>
    </location>
</feature>
<evidence type="ECO:0000256" key="2">
    <source>
        <dbReference type="ARBA" id="ARBA00006474"/>
    </source>
</evidence>
<evidence type="ECO:0000256" key="10">
    <source>
        <dbReference type="SAM" id="MobiDB-lite"/>
    </source>
</evidence>
<dbReference type="CDD" id="cd01127">
    <property type="entry name" value="TrwB_TraG_TraD_VirD4"/>
    <property type="match status" value="1"/>
</dbReference>
<evidence type="ECO:0000259" key="12">
    <source>
        <dbReference type="PROSITE" id="PS50901"/>
    </source>
</evidence>
<keyword evidence="11" id="KW-0472">Membrane</keyword>
<comment type="similarity">
    <text evidence="2">Belongs to the FtsK/SpoIIIE/SftA family.</text>
</comment>
<reference evidence="13 14" key="1">
    <citation type="submission" date="2018-11" db="EMBL/GenBank/DDBJ databases">
        <title>Aerococcus sp. SJQ22, whole genome shotgun sequence.</title>
        <authorList>
            <person name="Sun L."/>
            <person name="Gao X."/>
            <person name="Chen W."/>
            <person name="Huang K."/>
        </authorList>
    </citation>
    <scope>NUCLEOTIDE SEQUENCE [LARGE SCALE GENOMIC DNA]</scope>
    <source>
        <strain evidence="13 14">SJQ22</strain>
    </source>
</reference>
<dbReference type="AlphaFoldDB" id="A0A3N4GRN6"/>
<dbReference type="Gene3D" id="1.10.10.10">
    <property type="entry name" value="Winged helix-like DNA-binding domain superfamily/Winged helix DNA-binding domain"/>
    <property type="match status" value="1"/>
</dbReference>
<comment type="subunit">
    <text evidence="8">Homohexamer. Forms a ring that surrounds DNA.</text>
</comment>